<dbReference type="Proteomes" id="UP000681722">
    <property type="component" value="Unassembled WGS sequence"/>
</dbReference>
<reference evidence="3" key="1">
    <citation type="submission" date="2021-02" db="EMBL/GenBank/DDBJ databases">
        <authorList>
            <person name="Nowell W R."/>
        </authorList>
    </citation>
    <scope>NUCLEOTIDE SEQUENCE</scope>
</reference>
<dbReference type="EMBL" id="CAJNOQ010012063">
    <property type="protein sequence ID" value="CAF1291183.1"/>
    <property type="molecule type" value="Genomic_DNA"/>
</dbReference>
<evidence type="ECO:0000259" key="1">
    <source>
        <dbReference type="PROSITE" id="PS51725"/>
    </source>
</evidence>
<dbReference type="PROSITE" id="PS51725">
    <property type="entry name" value="ABM"/>
    <property type="match status" value="1"/>
</dbReference>
<dbReference type="Gene3D" id="3.30.70.100">
    <property type="match status" value="1"/>
</dbReference>
<organism evidence="3 6">
    <name type="scientific">Didymodactylos carnosus</name>
    <dbReference type="NCBI Taxonomy" id="1234261"/>
    <lineage>
        <taxon>Eukaryota</taxon>
        <taxon>Metazoa</taxon>
        <taxon>Spiralia</taxon>
        <taxon>Gnathifera</taxon>
        <taxon>Rotifera</taxon>
        <taxon>Eurotatoria</taxon>
        <taxon>Bdelloidea</taxon>
        <taxon>Philodinida</taxon>
        <taxon>Philodinidae</taxon>
        <taxon>Didymodactylos</taxon>
    </lineage>
</organism>
<dbReference type="InterPro" id="IPR050744">
    <property type="entry name" value="AI-2_Isomerase_LsrG"/>
</dbReference>
<dbReference type="InterPro" id="IPR011008">
    <property type="entry name" value="Dimeric_a/b-barrel"/>
</dbReference>
<evidence type="ECO:0000313" key="3">
    <source>
        <dbReference type="EMBL" id="CAF1291183.1"/>
    </source>
</evidence>
<dbReference type="EMBL" id="CAJNOK010002830">
    <property type="protein sequence ID" value="CAF0876738.1"/>
    <property type="molecule type" value="Genomic_DNA"/>
</dbReference>
<proteinExistence type="predicted"/>
<evidence type="ECO:0000313" key="4">
    <source>
        <dbReference type="EMBL" id="CAF3661075.1"/>
    </source>
</evidence>
<dbReference type="EMBL" id="CAJOBA010002831">
    <property type="protein sequence ID" value="CAF3661075.1"/>
    <property type="molecule type" value="Genomic_DNA"/>
</dbReference>
<dbReference type="EMBL" id="CAJOBC010032814">
    <property type="protein sequence ID" value="CAF4097112.1"/>
    <property type="molecule type" value="Genomic_DNA"/>
</dbReference>
<dbReference type="AlphaFoldDB" id="A0A815D3X3"/>
<evidence type="ECO:0000313" key="6">
    <source>
        <dbReference type="Proteomes" id="UP000663829"/>
    </source>
</evidence>
<dbReference type="Proteomes" id="UP000677228">
    <property type="component" value="Unassembled WGS sequence"/>
</dbReference>
<dbReference type="Pfam" id="PF03992">
    <property type="entry name" value="ABM"/>
    <property type="match status" value="1"/>
</dbReference>
<sequence>MNSVVLPLVVDVYAKPDKIEHVKQVLFDLIEPARKSEGCMKYRLYENVVDAAHFTIVTQWASEDAYEDHLQSDCVKKATELLKDDFSKPADVKKYKHVHLDRGSNKKTKNSSTFCIIL</sequence>
<dbReference type="PANTHER" id="PTHR33336:SF15">
    <property type="entry name" value="ABM DOMAIN-CONTAINING PROTEIN"/>
    <property type="match status" value="1"/>
</dbReference>
<dbReference type="PANTHER" id="PTHR33336">
    <property type="entry name" value="QUINOL MONOOXYGENASE YGIN-RELATED"/>
    <property type="match status" value="1"/>
</dbReference>
<comment type="caution">
    <text evidence="3">The sequence shown here is derived from an EMBL/GenBank/DDBJ whole genome shotgun (WGS) entry which is preliminary data.</text>
</comment>
<protein>
    <recommendedName>
        <fullName evidence="1">ABM domain-containing protein</fullName>
    </recommendedName>
</protein>
<dbReference type="GO" id="GO:0003824">
    <property type="term" value="F:catalytic activity"/>
    <property type="evidence" value="ECO:0007669"/>
    <property type="project" value="TreeGrafter"/>
</dbReference>
<dbReference type="Proteomes" id="UP000682733">
    <property type="component" value="Unassembled WGS sequence"/>
</dbReference>
<keyword evidence="6" id="KW-1185">Reference proteome</keyword>
<gene>
    <name evidence="3" type="ORF">GPM918_LOCUS28045</name>
    <name evidence="2" type="ORF">OVA965_LOCUS8411</name>
    <name evidence="5" type="ORF">SRO942_LOCUS28489</name>
    <name evidence="4" type="ORF">TMI583_LOCUS8407</name>
</gene>
<evidence type="ECO:0000313" key="2">
    <source>
        <dbReference type="EMBL" id="CAF0876738.1"/>
    </source>
</evidence>
<name>A0A815D3X3_9BILA</name>
<dbReference type="SUPFAM" id="SSF54909">
    <property type="entry name" value="Dimeric alpha+beta barrel"/>
    <property type="match status" value="1"/>
</dbReference>
<evidence type="ECO:0000313" key="5">
    <source>
        <dbReference type="EMBL" id="CAF4097112.1"/>
    </source>
</evidence>
<accession>A0A815D3X3</accession>
<dbReference type="OrthoDB" id="10018681at2759"/>
<dbReference type="InterPro" id="IPR007138">
    <property type="entry name" value="ABM_dom"/>
</dbReference>
<feature type="domain" description="ABM" evidence="1">
    <location>
        <begin position="6"/>
        <end position="98"/>
    </location>
</feature>
<dbReference type="Proteomes" id="UP000663829">
    <property type="component" value="Unassembled WGS sequence"/>
</dbReference>